<feature type="compositionally biased region" description="Basic and acidic residues" evidence="3">
    <location>
        <begin position="312"/>
        <end position="323"/>
    </location>
</feature>
<dbReference type="GO" id="GO:0070182">
    <property type="term" value="F:DNA polymerase binding"/>
    <property type="evidence" value="ECO:0007669"/>
    <property type="project" value="TreeGrafter"/>
</dbReference>
<dbReference type="GO" id="GO:0000278">
    <property type="term" value="P:mitotic cell cycle"/>
    <property type="evidence" value="ECO:0007669"/>
    <property type="project" value="TreeGrafter"/>
</dbReference>
<feature type="region of interest" description="Disordered" evidence="3">
    <location>
        <begin position="157"/>
        <end position="405"/>
    </location>
</feature>
<gene>
    <name evidence="6" type="primary">CDT1</name>
</gene>
<feature type="region of interest" description="Disordered" evidence="3">
    <location>
        <begin position="772"/>
        <end position="806"/>
    </location>
</feature>
<evidence type="ECO:0000313" key="6">
    <source>
        <dbReference type="RefSeq" id="XP_032834882.1"/>
    </source>
</evidence>
<feature type="compositionally biased region" description="Basic and acidic residues" evidence="3">
    <location>
        <begin position="102"/>
        <end position="119"/>
    </location>
</feature>
<evidence type="ECO:0000259" key="4">
    <source>
        <dbReference type="SMART" id="SM01075"/>
    </source>
</evidence>
<dbReference type="CTD" id="81620"/>
<dbReference type="GO" id="GO:0005634">
    <property type="term" value="C:nucleus"/>
    <property type="evidence" value="ECO:0007669"/>
    <property type="project" value="TreeGrafter"/>
</dbReference>
<dbReference type="AlphaFoldDB" id="A0AAJ7UEM2"/>
<feature type="compositionally biased region" description="Gly residues" evidence="3">
    <location>
        <begin position="334"/>
        <end position="352"/>
    </location>
</feature>
<dbReference type="InterPro" id="IPR032054">
    <property type="entry name" value="Cdt1_C"/>
</dbReference>
<dbReference type="CDD" id="cd08674">
    <property type="entry name" value="Cdt1_m"/>
    <property type="match status" value="1"/>
</dbReference>
<dbReference type="KEGG" id="pmrn:116957069"/>
<protein>
    <submittedName>
        <fullName evidence="6">DNA replication factor Cdt1</fullName>
    </submittedName>
</protein>
<dbReference type="Pfam" id="PF16679">
    <property type="entry name" value="CDT1_C"/>
    <property type="match status" value="1"/>
</dbReference>
<name>A0AAJ7UEM2_PETMA</name>
<dbReference type="GO" id="GO:0003677">
    <property type="term" value="F:DNA binding"/>
    <property type="evidence" value="ECO:0007669"/>
    <property type="project" value="InterPro"/>
</dbReference>
<dbReference type="GO" id="GO:0030174">
    <property type="term" value="P:regulation of DNA-templated DNA replication initiation"/>
    <property type="evidence" value="ECO:0007669"/>
    <property type="project" value="InterPro"/>
</dbReference>
<feature type="compositionally biased region" description="Polar residues" evidence="3">
    <location>
        <begin position="775"/>
        <end position="788"/>
    </location>
</feature>
<dbReference type="SUPFAM" id="SSF46785">
    <property type="entry name" value="Winged helix' DNA-binding domain"/>
    <property type="match status" value="1"/>
</dbReference>
<feature type="compositionally biased region" description="Basic and acidic residues" evidence="3">
    <location>
        <begin position="441"/>
        <end position="460"/>
    </location>
</feature>
<feature type="compositionally biased region" description="Pro residues" evidence="3">
    <location>
        <begin position="507"/>
        <end position="517"/>
    </location>
</feature>
<evidence type="ECO:0000256" key="3">
    <source>
        <dbReference type="SAM" id="MobiDB-lite"/>
    </source>
</evidence>
<dbReference type="PANTHER" id="PTHR28637:SF1">
    <property type="entry name" value="DNA REPLICATION FACTOR CDT1"/>
    <property type="match status" value="1"/>
</dbReference>
<feature type="compositionally biased region" description="Basic and acidic residues" evidence="3">
    <location>
        <begin position="270"/>
        <end position="285"/>
    </location>
</feature>
<feature type="compositionally biased region" description="Basic and acidic residues" evidence="3">
    <location>
        <begin position="238"/>
        <end position="259"/>
    </location>
</feature>
<proteinExistence type="inferred from homology"/>
<feature type="compositionally biased region" description="Low complexity" evidence="3">
    <location>
        <begin position="221"/>
        <end position="231"/>
    </location>
</feature>
<organism evidence="5 6">
    <name type="scientific">Petromyzon marinus</name>
    <name type="common">Sea lamprey</name>
    <dbReference type="NCBI Taxonomy" id="7757"/>
    <lineage>
        <taxon>Eukaryota</taxon>
        <taxon>Metazoa</taxon>
        <taxon>Chordata</taxon>
        <taxon>Craniata</taxon>
        <taxon>Vertebrata</taxon>
        <taxon>Cyclostomata</taxon>
        <taxon>Hyperoartia</taxon>
        <taxon>Petromyzontiformes</taxon>
        <taxon>Petromyzontidae</taxon>
        <taxon>Petromyzon</taxon>
    </lineage>
</organism>
<keyword evidence="5" id="KW-1185">Reference proteome</keyword>
<dbReference type="InterPro" id="IPR036390">
    <property type="entry name" value="WH_DNA-bd_sf"/>
</dbReference>
<feature type="compositionally biased region" description="Low complexity" evidence="3">
    <location>
        <begin position="157"/>
        <end position="166"/>
    </location>
</feature>
<evidence type="ECO:0000256" key="1">
    <source>
        <dbReference type="ARBA" id="ARBA00008356"/>
    </source>
</evidence>
<feature type="domain" description="CDT1 Geminin-binding" evidence="4">
    <location>
        <begin position="564"/>
        <end position="730"/>
    </location>
</feature>
<reference evidence="6" key="1">
    <citation type="submission" date="2025-08" db="UniProtKB">
        <authorList>
            <consortium name="RefSeq"/>
        </authorList>
    </citation>
    <scope>IDENTIFICATION</scope>
    <source>
        <tissue evidence="6">Sperm</tissue>
    </source>
</reference>
<dbReference type="Pfam" id="PF08839">
    <property type="entry name" value="CDT1"/>
    <property type="match status" value="1"/>
</dbReference>
<dbReference type="Gene3D" id="1.10.10.1420">
    <property type="entry name" value="DNA replication factor Cdt1, C-terminal WH domain"/>
    <property type="match status" value="1"/>
</dbReference>
<dbReference type="Proteomes" id="UP001318040">
    <property type="component" value="Chromosome 69"/>
</dbReference>
<dbReference type="RefSeq" id="XP_032834882.1">
    <property type="nucleotide sequence ID" value="XM_032978991.1"/>
</dbReference>
<dbReference type="InterPro" id="IPR045173">
    <property type="entry name" value="Cdt1"/>
</dbReference>
<feature type="compositionally biased region" description="Basic and acidic residues" evidence="3">
    <location>
        <begin position="174"/>
        <end position="216"/>
    </location>
</feature>
<accession>A0AAJ7UEM2</accession>
<feature type="region of interest" description="Disordered" evidence="3">
    <location>
        <begin position="436"/>
        <end position="476"/>
    </location>
</feature>
<dbReference type="InterPro" id="IPR014939">
    <property type="entry name" value="CDT1_Gemini-bd-like"/>
</dbReference>
<dbReference type="GO" id="GO:0000076">
    <property type="term" value="P:DNA replication checkpoint signaling"/>
    <property type="evidence" value="ECO:0007669"/>
    <property type="project" value="TreeGrafter"/>
</dbReference>
<evidence type="ECO:0000256" key="2">
    <source>
        <dbReference type="ARBA" id="ARBA00023306"/>
    </source>
</evidence>
<keyword evidence="2" id="KW-0131">Cell cycle</keyword>
<dbReference type="InterPro" id="IPR038090">
    <property type="entry name" value="Cdt1_C_WH_dom_sf"/>
</dbReference>
<feature type="region of interest" description="Disordered" evidence="3">
    <location>
        <begin position="91"/>
        <end position="139"/>
    </location>
</feature>
<evidence type="ECO:0000313" key="5">
    <source>
        <dbReference type="Proteomes" id="UP001318040"/>
    </source>
</evidence>
<dbReference type="CDD" id="cd08767">
    <property type="entry name" value="Cdt1_c"/>
    <property type="match status" value="1"/>
</dbReference>
<feature type="region of interest" description="Disordered" evidence="3">
    <location>
        <begin position="501"/>
        <end position="544"/>
    </location>
</feature>
<sequence length="941" mass="100934">MSRQQQTSLTDFFGSRRRSSAAAAAAAAMPAKRLKLRGSEGGFHFSGGDGGGCGGDAVEAKALSDVVVFSGAAAMASSSSTTTTTMAMEAVAVRRGRRGRRSRETKATKGEEGRTRVRGDVATSGDDDHHRGERRRRRRPRRIDEEVVEEVEEVAAATIATPSSAPRQLRAARRREGDEERRGDGGGGGDDERRGGDDDERRGDGGDGDDERRVMVENDVATTTITAITTTTRRRRRLGEQQRKRGEEEEEEEGRRGDGCGENDEEEEEVGHHGESPEKRSRETPRGAFGQGRGREDEGEAVGRRAARKRLHLEDEPVEKEGAGDGDASDGDAGDGGAGDGDAGDAGTGDGDAGYPPAPTAGLRKSVKEQLNRRLSLSPACGGPKASPRGAPPTPQKGGGCPGDLQVAQKANAAEAKQSLGTCSSLAELQAKIRRIQQKKKQQEEEAERRQQQPELERKAQGNAGTLASQRGRDLDSAELKAAVERARSARALASRLLDRRSLAPPSAAPATPPPCVRPLQTTTPTAPGPALRLARTTPGSGENVPAFERFHTLARDVPPGLTLPLKMTLLAEMFRSMDTVVGMLFNRAETVTFAKVQSAVHEMLRRRFEERSVGQIHAVYPEAYRFRQERAVVAWSHSARPGDYHLTIEPLLPTGDTTQGSRPHLTAARLLERRRSFHRRLLAIVKKHHKAFLESLSPPMAVPEDRLARWHPRFDVDAVPDVTPAPLPRPPDAERCTTAGDALRMARGGGGGGGGGGLTPKMEKALANVALKSSGATPGDRTTAQTENRAEAEATPGPAATLSPALKGISQSLIDRVRAREAARAAASMQRDAGAQERAGRLRSLPAVARTLRGVFLAERRPALPMELACSRLVQSCGLGTTAGEMEQLLRLLADAAPRWLGLVATARGDLYVKLLDKSADLSQITTQLQERARQEQATL</sequence>
<dbReference type="SMART" id="SM01075">
    <property type="entry name" value="CDT1"/>
    <property type="match status" value="1"/>
</dbReference>
<dbReference type="GO" id="GO:0071163">
    <property type="term" value="P:DNA replication preinitiation complex assembly"/>
    <property type="evidence" value="ECO:0007669"/>
    <property type="project" value="InterPro"/>
</dbReference>
<comment type="similarity">
    <text evidence="1">Belongs to the Cdt1 family.</text>
</comment>
<dbReference type="PANTHER" id="PTHR28637">
    <property type="entry name" value="DNA REPLICATION FACTOR CDT1"/>
    <property type="match status" value="1"/>
</dbReference>